<protein>
    <recommendedName>
        <fullName evidence="3">F-box domain-containing protein</fullName>
    </recommendedName>
</protein>
<reference evidence="1 2" key="1">
    <citation type="journal article" date="2021" name="Environ. Microbiol.">
        <title>Gene family expansions and transcriptome signatures uncover fungal adaptations to wood decay.</title>
        <authorList>
            <person name="Hage H."/>
            <person name="Miyauchi S."/>
            <person name="Viragh M."/>
            <person name="Drula E."/>
            <person name="Min B."/>
            <person name="Chaduli D."/>
            <person name="Navarro D."/>
            <person name="Favel A."/>
            <person name="Norest M."/>
            <person name="Lesage-Meessen L."/>
            <person name="Balint B."/>
            <person name="Merenyi Z."/>
            <person name="de Eugenio L."/>
            <person name="Morin E."/>
            <person name="Martinez A.T."/>
            <person name="Baldrian P."/>
            <person name="Stursova M."/>
            <person name="Martinez M.J."/>
            <person name="Novotny C."/>
            <person name="Magnuson J.K."/>
            <person name="Spatafora J.W."/>
            <person name="Maurice S."/>
            <person name="Pangilinan J."/>
            <person name="Andreopoulos W."/>
            <person name="LaButti K."/>
            <person name="Hundley H."/>
            <person name="Na H."/>
            <person name="Kuo A."/>
            <person name="Barry K."/>
            <person name="Lipzen A."/>
            <person name="Henrissat B."/>
            <person name="Riley R."/>
            <person name="Ahrendt S."/>
            <person name="Nagy L.G."/>
            <person name="Grigoriev I.V."/>
            <person name="Martin F."/>
            <person name="Rosso M.N."/>
        </authorList>
    </citation>
    <scope>NUCLEOTIDE SEQUENCE [LARGE SCALE GENOMIC DNA]</scope>
    <source>
        <strain evidence="1 2">CIRM-BRFM 1785</strain>
    </source>
</reference>
<dbReference type="EMBL" id="JADCUA010000018">
    <property type="protein sequence ID" value="KAH9833414.1"/>
    <property type="molecule type" value="Genomic_DNA"/>
</dbReference>
<proteinExistence type="predicted"/>
<sequence>MAMTRSGDSPTSIARVLREYCVVRQLNRRPTGINDLPHDVLVLILRDAFSKTRRFFSRTRIYGQENTTEWASRPPYDDRNPEHASAECLASVCPLWREAMSGLSVFWTQLIIWVGTDPTPLSRIRQYLSWSRDHLLEVYVLRRFDPFMEDRAEKGQIKAIFELLLPHVARWKILCMALLHASSLPIPCIDLVGRADNLAELRLDFLVDDAVESIDNLSPPTSNFDTAELETLSMSAVHFREWHVRSFPQRSLPPRLWWLSLTGYASNQAPWSVAELLNTLLTAKQLCVLYLNNVQLDCSHPDPPLARPKRYGWQVDVTFTDMSAEVIAEYNRLLSDPYVEAVSYIRCSIPNGDSLSLRPVNSSYNVTLDQIADPLATLYFLTVVAGPFSYAIAHIYDCDGLCPETLSALATTTRTDDGEVFSCFDLRELHIGGCKRFQSSDLRAMLEARYKAHEATGFATEDDEGYVVTSVRELHVHDCCELDPKDKEWLNKHLESVYWDDWKGGTGPLPF</sequence>
<comment type="caution">
    <text evidence="1">The sequence shown here is derived from an EMBL/GenBank/DDBJ whole genome shotgun (WGS) entry which is preliminary data.</text>
</comment>
<dbReference type="RefSeq" id="XP_047776154.1">
    <property type="nucleotide sequence ID" value="XM_047924454.1"/>
</dbReference>
<evidence type="ECO:0008006" key="3">
    <source>
        <dbReference type="Google" id="ProtNLM"/>
    </source>
</evidence>
<dbReference type="GeneID" id="72005186"/>
<evidence type="ECO:0000313" key="1">
    <source>
        <dbReference type="EMBL" id="KAH9833414.1"/>
    </source>
</evidence>
<name>A0ABQ8K896_9APHY</name>
<gene>
    <name evidence="1" type="ORF">C8Q71DRAFT_773263</name>
</gene>
<organism evidence="1 2">
    <name type="scientific">Rhodofomes roseus</name>
    <dbReference type="NCBI Taxonomy" id="34475"/>
    <lineage>
        <taxon>Eukaryota</taxon>
        <taxon>Fungi</taxon>
        <taxon>Dikarya</taxon>
        <taxon>Basidiomycota</taxon>
        <taxon>Agaricomycotina</taxon>
        <taxon>Agaricomycetes</taxon>
        <taxon>Polyporales</taxon>
        <taxon>Rhodofomes</taxon>
    </lineage>
</organism>
<accession>A0ABQ8K896</accession>
<keyword evidence="2" id="KW-1185">Reference proteome</keyword>
<dbReference type="Proteomes" id="UP000814176">
    <property type="component" value="Unassembled WGS sequence"/>
</dbReference>
<evidence type="ECO:0000313" key="2">
    <source>
        <dbReference type="Proteomes" id="UP000814176"/>
    </source>
</evidence>